<evidence type="ECO:0000256" key="10">
    <source>
        <dbReference type="SAM" id="MobiDB-lite"/>
    </source>
</evidence>
<dbReference type="SUPFAM" id="SSF55658">
    <property type="entry name" value="L9 N-domain-like"/>
    <property type="match status" value="1"/>
</dbReference>
<evidence type="ECO:0000256" key="2">
    <source>
        <dbReference type="ARBA" id="ARBA00005300"/>
    </source>
</evidence>
<dbReference type="InterPro" id="IPR036397">
    <property type="entry name" value="RNaseH_sf"/>
</dbReference>
<comment type="caution">
    <text evidence="12">The sequence shown here is derived from an EMBL/GenBank/DDBJ whole genome shotgun (WGS) entry which is preliminary data.</text>
</comment>
<dbReference type="FunFam" id="3.40.970.10:FF:000001">
    <property type="entry name" value="Ribonuclease H1"/>
    <property type="match status" value="1"/>
</dbReference>
<dbReference type="EC" id="3.1.26.4" evidence="3 9"/>
<evidence type="ECO:0000259" key="11">
    <source>
        <dbReference type="PROSITE" id="PS50879"/>
    </source>
</evidence>
<dbReference type="InterPro" id="IPR050092">
    <property type="entry name" value="RNase_H"/>
</dbReference>
<dbReference type="InterPro" id="IPR012337">
    <property type="entry name" value="RNaseH-like_sf"/>
</dbReference>
<evidence type="ECO:0000256" key="4">
    <source>
        <dbReference type="ARBA" id="ARBA00022722"/>
    </source>
</evidence>
<comment type="catalytic activity">
    <reaction evidence="9">
        <text>Endonucleolytic cleavage to 5'-phosphomonoester.</text>
        <dbReference type="EC" id="3.1.26.4"/>
    </reaction>
</comment>
<dbReference type="SUPFAM" id="SSF53098">
    <property type="entry name" value="Ribonuclease H-like"/>
    <property type="match status" value="1"/>
</dbReference>
<feature type="domain" description="RNase H type-1" evidence="11">
    <location>
        <begin position="101"/>
        <end position="269"/>
    </location>
</feature>
<dbReference type="InterPro" id="IPR002156">
    <property type="entry name" value="RNaseH_domain"/>
</dbReference>
<dbReference type="AlphaFoldDB" id="A0A0L0P3G6"/>
<dbReference type="PANTHER" id="PTHR10642:SF30">
    <property type="entry name" value="RIBONUCLEASE H"/>
    <property type="match status" value="1"/>
</dbReference>
<comment type="function">
    <text evidence="9">Endonuclease that specifically degrades the RNA of RNA-DNA hybrids.</text>
</comment>
<dbReference type="PIRSF" id="PIRSF036852">
    <property type="entry name" value="Ribonuclease_H1_euk"/>
    <property type="match status" value="1"/>
</dbReference>
<keyword evidence="8 9" id="KW-0460">Magnesium</keyword>
<keyword evidence="6 9" id="KW-0255">Endonuclease</keyword>
<evidence type="ECO:0000256" key="5">
    <source>
        <dbReference type="ARBA" id="ARBA00022723"/>
    </source>
</evidence>
<evidence type="ECO:0000256" key="9">
    <source>
        <dbReference type="PIRNR" id="PIRNR036852"/>
    </source>
</evidence>
<dbReference type="Proteomes" id="UP000037122">
    <property type="component" value="Unassembled WGS sequence"/>
</dbReference>
<protein>
    <recommendedName>
        <fullName evidence="3 9">Ribonuclease H</fullName>
        <shortName evidence="9">RNase H</shortName>
        <ecNumber evidence="3 9">3.1.26.4</ecNumber>
    </recommendedName>
</protein>
<dbReference type="GO" id="GO:0003676">
    <property type="term" value="F:nucleic acid binding"/>
    <property type="evidence" value="ECO:0007669"/>
    <property type="project" value="UniProtKB-UniRule"/>
</dbReference>
<organism evidence="12 13">
    <name type="scientific">Candidozyma auris</name>
    <name type="common">Yeast</name>
    <name type="synonym">Candida auris</name>
    <dbReference type="NCBI Taxonomy" id="498019"/>
    <lineage>
        <taxon>Eukaryota</taxon>
        <taxon>Fungi</taxon>
        <taxon>Dikarya</taxon>
        <taxon>Ascomycota</taxon>
        <taxon>Saccharomycotina</taxon>
        <taxon>Pichiomycetes</taxon>
        <taxon>Metschnikowiaceae</taxon>
        <taxon>Candidozyma</taxon>
    </lineage>
</organism>
<feature type="region of interest" description="Disordered" evidence="10">
    <location>
        <begin position="74"/>
        <end position="102"/>
    </location>
</feature>
<sequence>MGRNAPSYYAVAKGKNVGIYKTWNECRQNTHGVSNATFKKFSNMSDAQSFIRDNSSTSRGSMSSSGGSRYDYGSGYSSHSSYSSGGSSSYGRNSGSSDTSSATRTKVYVDGAARGNGRGGTVKAGYGVYYGPGDGRNRAVPLSLVDDTSTVTPTNQRAELHALNHALDSALESAKSGSGERYQVYTDSSYAKNCVDNWSQKWVQNNWVNSKGEPVANSDLIKEALSKYQAINELYSKSGDLKLEITHVRGHAGNVGNEMADKLANEGADAM</sequence>
<evidence type="ECO:0000256" key="6">
    <source>
        <dbReference type="ARBA" id="ARBA00022759"/>
    </source>
</evidence>
<dbReference type="InterPro" id="IPR009027">
    <property type="entry name" value="Ribosomal_bL9/RNase_H1_N"/>
</dbReference>
<dbReference type="CDD" id="cd09280">
    <property type="entry name" value="RNase_HI_eukaryote_like"/>
    <property type="match status" value="1"/>
</dbReference>
<reference evidence="13" key="1">
    <citation type="journal article" date="2015" name="BMC Genomics">
        <title>Draft genome of a commonly misdiagnosed multidrug resistant pathogen Candida auris.</title>
        <authorList>
            <person name="Chatterjee S."/>
            <person name="Alampalli S.V."/>
            <person name="Nageshan R.K."/>
            <person name="Chettiar S.T."/>
            <person name="Joshi S."/>
            <person name="Tatu U.S."/>
        </authorList>
    </citation>
    <scope>NUCLEOTIDE SEQUENCE [LARGE SCALE GENOMIC DNA]</scope>
    <source>
        <strain evidence="13">6684</strain>
    </source>
</reference>
<dbReference type="VEuPathDB" id="FungiDB:QG37_01778"/>
<accession>A0A0L0P3G6</accession>
<dbReference type="InterPro" id="IPR011320">
    <property type="entry name" value="RNase_H1_N"/>
</dbReference>
<dbReference type="Pfam" id="PF01693">
    <property type="entry name" value="Cauli_VI"/>
    <property type="match status" value="1"/>
</dbReference>
<proteinExistence type="inferred from homology"/>
<keyword evidence="4 9" id="KW-0540">Nuclease</keyword>
<dbReference type="Pfam" id="PF00075">
    <property type="entry name" value="RNase_H"/>
    <property type="match status" value="1"/>
</dbReference>
<dbReference type="GO" id="GO:0004523">
    <property type="term" value="F:RNA-DNA hybrid ribonuclease activity"/>
    <property type="evidence" value="ECO:0007669"/>
    <property type="project" value="UniProtKB-UniRule"/>
</dbReference>
<dbReference type="GO" id="GO:0000287">
    <property type="term" value="F:magnesium ion binding"/>
    <property type="evidence" value="ECO:0007669"/>
    <property type="project" value="UniProtKB-UniRule"/>
</dbReference>
<name>A0A0L0P3G6_CANAR</name>
<evidence type="ECO:0000313" key="12">
    <source>
        <dbReference type="EMBL" id="KNE00908.1"/>
    </source>
</evidence>
<evidence type="ECO:0000256" key="7">
    <source>
        <dbReference type="ARBA" id="ARBA00022801"/>
    </source>
</evidence>
<comment type="similarity">
    <text evidence="2 9">Belongs to the RNase H family.</text>
</comment>
<evidence type="ECO:0000256" key="8">
    <source>
        <dbReference type="ARBA" id="ARBA00022842"/>
    </source>
</evidence>
<dbReference type="PROSITE" id="PS50879">
    <property type="entry name" value="RNASE_H_1"/>
    <property type="match status" value="1"/>
</dbReference>
<keyword evidence="5 9" id="KW-0479">Metal-binding</keyword>
<dbReference type="EMBL" id="LGST01000016">
    <property type="protein sequence ID" value="KNE00908.1"/>
    <property type="molecule type" value="Genomic_DNA"/>
</dbReference>
<evidence type="ECO:0000256" key="1">
    <source>
        <dbReference type="ARBA" id="ARBA00001946"/>
    </source>
</evidence>
<dbReference type="Gene3D" id="3.40.970.10">
    <property type="entry name" value="Ribonuclease H1, N-terminal domain"/>
    <property type="match status" value="1"/>
</dbReference>
<keyword evidence="7 9" id="KW-0378">Hydrolase</keyword>
<evidence type="ECO:0000313" key="13">
    <source>
        <dbReference type="Proteomes" id="UP000037122"/>
    </source>
</evidence>
<dbReference type="GO" id="GO:0043137">
    <property type="term" value="P:DNA replication, removal of RNA primer"/>
    <property type="evidence" value="ECO:0007669"/>
    <property type="project" value="TreeGrafter"/>
</dbReference>
<dbReference type="InterPro" id="IPR017067">
    <property type="entry name" value="RNase_H1_euk"/>
</dbReference>
<evidence type="ECO:0000256" key="3">
    <source>
        <dbReference type="ARBA" id="ARBA00012180"/>
    </source>
</evidence>
<dbReference type="PANTHER" id="PTHR10642">
    <property type="entry name" value="RIBONUCLEASE H1"/>
    <property type="match status" value="1"/>
</dbReference>
<dbReference type="Gene3D" id="3.30.420.10">
    <property type="entry name" value="Ribonuclease H-like superfamily/Ribonuclease H"/>
    <property type="match status" value="1"/>
</dbReference>
<feature type="compositionally biased region" description="Low complexity" evidence="10">
    <location>
        <begin position="74"/>
        <end position="101"/>
    </location>
</feature>
<comment type="cofactor">
    <cofactor evidence="1 9">
        <name>Mg(2+)</name>
        <dbReference type="ChEBI" id="CHEBI:18420"/>
    </cofactor>
</comment>
<dbReference type="InterPro" id="IPR037056">
    <property type="entry name" value="RNase_H1_N_sf"/>
</dbReference>
<gene>
    <name evidence="12" type="ORF">QG37_01778</name>
</gene>